<dbReference type="Pfam" id="PF08707">
    <property type="entry name" value="PriCT_2"/>
    <property type="match status" value="1"/>
</dbReference>
<dbReference type="EMBL" id="LR796184">
    <property type="protein sequence ID" value="CAB4124512.1"/>
    <property type="molecule type" value="Genomic_DNA"/>
</dbReference>
<proteinExistence type="predicted"/>
<dbReference type="InterPro" id="IPR038724">
    <property type="entry name" value="RepA"/>
</dbReference>
<accession>A0A6J5KTD3</accession>
<dbReference type="InterPro" id="IPR025662">
    <property type="entry name" value="Sigma_54_int_dom_ATP-bd_1"/>
</dbReference>
<dbReference type="PROSITE" id="PS00675">
    <property type="entry name" value="SIGMA54_INTERACT_1"/>
    <property type="match status" value="1"/>
</dbReference>
<dbReference type="InterPro" id="IPR003593">
    <property type="entry name" value="AAA+_ATPase"/>
</dbReference>
<dbReference type="InterPro" id="IPR027417">
    <property type="entry name" value="P-loop_NTPase"/>
</dbReference>
<dbReference type="SUPFAM" id="SSF52540">
    <property type="entry name" value="P-loop containing nucleoside triphosphate hydrolases"/>
    <property type="match status" value="1"/>
</dbReference>
<dbReference type="Gene3D" id="3.40.50.300">
    <property type="entry name" value="P-loop containing nucleotide triphosphate hydrolases"/>
    <property type="match status" value="1"/>
</dbReference>
<dbReference type="CDD" id="cd01125">
    <property type="entry name" value="RepA_RSF1010_like"/>
    <property type="match status" value="1"/>
</dbReference>
<feature type="domain" description="AAA+ ATPase" evidence="1">
    <location>
        <begin position="352"/>
        <end position="524"/>
    </location>
</feature>
<evidence type="ECO:0000313" key="2">
    <source>
        <dbReference type="EMBL" id="CAB4124512.1"/>
    </source>
</evidence>
<gene>
    <name evidence="2" type="ORF">UFOVP61_13</name>
</gene>
<dbReference type="InterPro" id="IPR014819">
    <property type="entry name" value="PriCT_2"/>
</dbReference>
<reference evidence="2" key="1">
    <citation type="submission" date="2020-04" db="EMBL/GenBank/DDBJ databases">
        <authorList>
            <person name="Chiriac C."/>
            <person name="Salcher M."/>
            <person name="Ghai R."/>
            <person name="Kavagutti S V."/>
        </authorList>
    </citation>
    <scope>NUCLEOTIDE SEQUENCE</scope>
</reference>
<name>A0A6J5KTD3_9CAUD</name>
<sequence length="658" mass="71151">MSSIINVPQALKDLPGWLVWKFEENGTSKPRKVPYYARGGRRHGVQGRPEDRAQLVTFSEALAAKEKRGCSGVGFAPMAEFNVVALDFDNCVDGDGQIHADVGAVLGSSYAELSPSGKGIRALFKGQLGDLKAHGEPFGFETFSTKGFVTITGNVLPACDLLGNSDTVADITPEVRELCAKRFKRELAAQVMHEANEQPVGLTLPQLAECLDVLPTDLDYDKWVQVGMAIHHETQGEGFDLFDEWSQRSPKYTDRDYSIEKWNSFGKGSGRVVTARTLVKMANENGAHINLNGPASMEEFDAIAEAPTINDEFPDEGTAPVVKKQHRFPVLSLTEFASKPAPRYIVKGVLPMAELVVLYGESGSGKTFMALDLAMAITTGQPWRGRKVKQGRVVYIAAEGAGGFRNRIQAYATDKQLDLSGLDFGVIHAAPNFLLKEDALDVARSIGKASVIVVDTWAQTTPGGNENSGEDMGKALAHCKGLHRATGAVVILVHHAGKDASKGARGWSGLRAAADAELEVVRSGDARAMRLSKQKDGEDNTVWGFALETVNIGIDEDDEVITSCVVRETEGGLPGPSKVRRDLGEVEQIVNDVVQEFAKDQTSGIEVGEVLKAAALKLPAPMDGKRDTRKQRAERALKALCKGDDSPYFWEDGCLSIV</sequence>
<evidence type="ECO:0000259" key="1">
    <source>
        <dbReference type="SMART" id="SM00382"/>
    </source>
</evidence>
<organism evidence="2">
    <name type="scientific">uncultured Caudovirales phage</name>
    <dbReference type="NCBI Taxonomy" id="2100421"/>
    <lineage>
        <taxon>Viruses</taxon>
        <taxon>Duplodnaviria</taxon>
        <taxon>Heunggongvirae</taxon>
        <taxon>Uroviricota</taxon>
        <taxon>Caudoviricetes</taxon>
        <taxon>Peduoviridae</taxon>
        <taxon>Maltschvirus</taxon>
        <taxon>Maltschvirus maltsch</taxon>
    </lineage>
</organism>
<dbReference type="Pfam" id="PF13481">
    <property type="entry name" value="AAA_25"/>
    <property type="match status" value="1"/>
</dbReference>
<dbReference type="GO" id="GO:0016817">
    <property type="term" value="F:hydrolase activity, acting on acid anhydrides"/>
    <property type="evidence" value="ECO:0007669"/>
    <property type="project" value="InterPro"/>
</dbReference>
<dbReference type="SMART" id="SM00382">
    <property type="entry name" value="AAA"/>
    <property type="match status" value="1"/>
</dbReference>
<protein>
    <submittedName>
        <fullName evidence="2">Primase, C-terminal 2</fullName>
    </submittedName>
</protein>